<evidence type="ECO:0000313" key="3">
    <source>
        <dbReference type="EMBL" id="MDP9899790.1"/>
    </source>
</evidence>
<dbReference type="InterPro" id="IPR012373">
    <property type="entry name" value="Ferrdict_sens_TM"/>
</dbReference>
<evidence type="ECO:0000313" key="4">
    <source>
        <dbReference type="Proteomes" id="UP001226867"/>
    </source>
</evidence>
<gene>
    <name evidence="3" type="ORF">J2W36_002041</name>
</gene>
<keyword evidence="3" id="KW-0812">Transmembrane</keyword>
<reference evidence="3 4" key="1">
    <citation type="submission" date="2023-07" db="EMBL/GenBank/DDBJ databases">
        <title>Sorghum-associated microbial communities from plants grown in Nebraska, USA.</title>
        <authorList>
            <person name="Schachtman D."/>
        </authorList>
    </citation>
    <scope>NUCLEOTIDE SEQUENCE [LARGE SCALE GENOMIC DNA]</scope>
    <source>
        <strain evidence="3 4">DS1607</strain>
    </source>
</reference>
<dbReference type="Proteomes" id="UP001226867">
    <property type="component" value="Unassembled WGS sequence"/>
</dbReference>
<accession>A0ABT9S601</accession>
<dbReference type="InterPro" id="IPR006860">
    <property type="entry name" value="FecR"/>
</dbReference>
<dbReference type="GO" id="GO:0003746">
    <property type="term" value="F:translation elongation factor activity"/>
    <property type="evidence" value="ECO:0007669"/>
    <property type="project" value="UniProtKB-KW"/>
</dbReference>
<dbReference type="Pfam" id="PF16220">
    <property type="entry name" value="DUF4880"/>
    <property type="match status" value="1"/>
</dbReference>
<sequence length="343" mass="37422">MSATAPPLKDAATVRQQALGWFVRRQDAAWRGEDEHAFQDWLAASPTHGEIYAQCAAQWQAFDGMPADLVAGMRRQLAHDKKATQVRAEPARRRFLKPAFALGAAFAMGGAGYVAWQQMLAQPVWVEAFATDRGQQKEVALPDGSRLRLDTTTRVEVRYFRDRREVHLVAGQAVFAVQSDTNRPFDVLAGPLRVTVVGTRFSVRHTPGQPGRDGVSVAVEEGKVRVARADSAAYGAVYLIAGQRVGSDPAGVLGPVHPVSVEGIAPWREQRISFVDVRLDQALAELARYGDTGLVIHDADVAALRLSGTFDPLNRATLRLALPRVLPVRLVDQGAMTEVRPAH</sequence>
<dbReference type="PANTHER" id="PTHR30273:SF2">
    <property type="entry name" value="PROTEIN FECR"/>
    <property type="match status" value="1"/>
</dbReference>
<proteinExistence type="predicted"/>
<protein>
    <submittedName>
        <fullName evidence="3">Transmembrane sensor</fullName>
    </submittedName>
</protein>
<evidence type="ECO:0000259" key="2">
    <source>
        <dbReference type="Pfam" id="PF16220"/>
    </source>
</evidence>
<dbReference type="Gene3D" id="2.60.120.1440">
    <property type="match status" value="1"/>
</dbReference>
<keyword evidence="3" id="KW-0472">Membrane</keyword>
<organism evidence="3 4">
    <name type="scientific">Variovorax ginsengisoli</name>
    <dbReference type="NCBI Taxonomy" id="363844"/>
    <lineage>
        <taxon>Bacteria</taxon>
        <taxon>Pseudomonadati</taxon>
        <taxon>Pseudomonadota</taxon>
        <taxon>Betaproteobacteria</taxon>
        <taxon>Burkholderiales</taxon>
        <taxon>Comamonadaceae</taxon>
        <taxon>Variovorax</taxon>
    </lineage>
</organism>
<dbReference type="Pfam" id="PF04773">
    <property type="entry name" value="FecR"/>
    <property type="match status" value="1"/>
</dbReference>
<evidence type="ECO:0000259" key="1">
    <source>
        <dbReference type="Pfam" id="PF04773"/>
    </source>
</evidence>
<dbReference type="EMBL" id="JAUSRO010000006">
    <property type="protein sequence ID" value="MDP9899790.1"/>
    <property type="molecule type" value="Genomic_DNA"/>
</dbReference>
<keyword evidence="4" id="KW-1185">Reference proteome</keyword>
<feature type="domain" description="FecR protein" evidence="1">
    <location>
        <begin position="130"/>
        <end position="225"/>
    </location>
</feature>
<dbReference type="InterPro" id="IPR032623">
    <property type="entry name" value="FecR_N"/>
</dbReference>
<keyword evidence="3" id="KW-0648">Protein biosynthesis</keyword>
<comment type="caution">
    <text evidence="3">The sequence shown here is derived from an EMBL/GenBank/DDBJ whole genome shotgun (WGS) entry which is preliminary data.</text>
</comment>
<feature type="domain" description="FecR N-terminal" evidence="2">
    <location>
        <begin position="16"/>
        <end position="56"/>
    </location>
</feature>
<keyword evidence="3" id="KW-0251">Elongation factor</keyword>
<dbReference type="PIRSF" id="PIRSF018266">
    <property type="entry name" value="FecR"/>
    <property type="match status" value="1"/>
</dbReference>
<dbReference type="RefSeq" id="WP_307689617.1">
    <property type="nucleotide sequence ID" value="NZ_JAUSRO010000006.1"/>
</dbReference>
<name>A0ABT9S601_9BURK</name>
<dbReference type="PANTHER" id="PTHR30273">
    <property type="entry name" value="PERIPLASMIC SIGNAL SENSOR AND SIGMA FACTOR ACTIVATOR FECR-RELATED"/>
    <property type="match status" value="1"/>
</dbReference>